<feature type="compositionally biased region" description="Gly residues" evidence="1">
    <location>
        <begin position="280"/>
        <end position="290"/>
    </location>
</feature>
<dbReference type="GO" id="GO:0031593">
    <property type="term" value="F:polyubiquitin modification-dependent protein binding"/>
    <property type="evidence" value="ECO:0007669"/>
    <property type="project" value="TreeGrafter"/>
</dbReference>
<feature type="domain" description="SprT-like" evidence="2">
    <location>
        <begin position="25"/>
        <end position="210"/>
    </location>
</feature>
<dbReference type="KEGG" id="mng:MNEG_7137"/>
<feature type="compositionally biased region" description="Gly residues" evidence="1">
    <location>
        <begin position="241"/>
        <end position="270"/>
    </location>
</feature>
<dbReference type="InterPro" id="IPR018790">
    <property type="entry name" value="DUF2358"/>
</dbReference>
<dbReference type="AlphaFoldDB" id="A0A0D2MJL6"/>
<feature type="region of interest" description="Disordered" evidence="1">
    <location>
        <begin position="214"/>
        <end position="319"/>
    </location>
</feature>
<dbReference type="SMART" id="SM00731">
    <property type="entry name" value="SprT"/>
    <property type="match status" value="1"/>
</dbReference>
<dbReference type="GO" id="GO:0005634">
    <property type="term" value="C:nucleus"/>
    <property type="evidence" value="ECO:0007669"/>
    <property type="project" value="TreeGrafter"/>
</dbReference>
<dbReference type="OrthoDB" id="5236983at2759"/>
<dbReference type="InterPro" id="IPR044245">
    <property type="entry name" value="Spartan"/>
</dbReference>
<evidence type="ECO:0000259" key="2">
    <source>
        <dbReference type="SMART" id="SM00731"/>
    </source>
</evidence>
<dbReference type="RefSeq" id="XP_013899841.1">
    <property type="nucleotide sequence ID" value="XM_014044387.1"/>
</dbReference>
<dbReference type="PANTHER" id="PTHR21220">
    <property type="entry name" value="DNA-DEPENDENT METALLOPROTEASE SPRTN"/>
    <property type="match status" value="1"/>
</dbReference>
<dbReference type="GO" id="GO:0006974">
    <property type="term" value="P:DNA damage response"/>
    <property type="evidence" value="ECO:0007669"/>
    <property type="project" value="InterPro"/>
</dbReference>
<evidence type="ECO:0000313" key="3">
    <source>
        <dbReference type="EMBL" id="KIZ00822.1"/>
    </source>
</evidence>
<evidence type="ECO:0000313" key="4">
    <source>
        <dbReference type="Proteomes" id="UP000054498"/>
    </source>
</evidence>
<dbReference type="GO" id="GO:0004222">
    <property type="term" value="F:metalloendopeptidase activity"/>
    <property type="evidence" value="ECO:0007669"/>
    <property type="project" value="InterPro"/>
</dbReference>
<reference evidence="3 4" key="1">
    <citation type="journal article" date="2013" name="BMC Genomics">
        <title>Reconstruction of the lipid metabolism for the microalga Monoraphidium neglectum from its genome sequence reveals characteristics suitable for biofuel production.</title>
        <authorList>
            <person name="Bogen C."/>
            <person name="Al-Dilaimi A."/>
            <person name="Albersmeier A."/>
            <person name="Wichmann J."/>
            <person name="Grundmann M."/>
            <person name="Rupp O."/>
            <person name="Lauersen K.J."/>
            <person name="Blifernez-Klassen O."/>
            <person name="Kalinowski J."/>
            <person name="Goesmann A."/>
            <person name="Mussgnug J.H."/>
            <person name="Kruse O."/>
        </authorList>
    </citation>
    <scope>NUCLEOTIDE SEQUENCE [LARGE SCALE GENOMIC DNA]</scope>
    <source>
        <strain evidence="3 4">SAG 48.87</strain>
    </source>
</reference>
<proteinExistence type="predicted"/>
<dbReference type="GO" id="GO:0003697">
    <property type="term" value="F:single-stranded DNA binding"/>
    <property type="evidence" value="ECO:0007669"/>
    <property type="project" value="InterPro"/>
</dbReference>
<feature type="compositionally biased region" description="Low complexity" evidence="1">
    <location>
        <begin position="336"/>
        <end position="351"/>
    </location>
</feature>
<keyword evidence="4" id="KW-1185">Reference proteome</keyword>
<sequence length="464" mass="49878">MAHEDFGDLEYLDPHVDIFSLFQPAYYLQHYSRLYFSDQLGAASVEWSSKRMTLCAGTCQLHGNGGGVVIKLSEPLLQFRPLRDLKDTLLHEMIHALLFLDGRWRQDGDHGPLFKSYAKAINEATCPDHQRPVGGYNVTVYHTMHAEVDEHRKHRWTCQRCGNTIKRAMNRPPQPADCVTTRGKGEVPCGDTRCSHCMHARHCGGQYDKVMEPEGYSSKGGKGRAKKGTAGAEQQQPPGSGTSGGGHKLGGGGGDGNGRGDNGSAGGSGERGSDEPALGSGQGSSSVGGDGPPPAQLERAAGGSEAPNMGDPEDEQAAPLSAAELRQRALDAALARMQRAQGRRAGPQQGGVTRSRYSPDLHFEDPITRLDGLDAYILMVRAIKTAFKVTFDLHTLDVTGPDEISARRVDPTSGLITSHVDTWDAVTNNSFPSAEGIALVVKQIPTILPLLDHHLGLTNQFTSS</sequence>
<dbReference type="InterPro" id="IPR006640">
    <property type="entry name" value="SprT-like_domain"/>
</dbReference>
<dbReference type="STRING" id="145388.A0A0D2MJL6"/>
<dbReference type="PANTHER" id="PTHR21220:SF0">
    <property type="entry name" value="DNA-DEPENDENT METALLOPROTEASE SPRTN"/>
    <property type="match status" value="1"/>
</dbReference>
<dbReference type="GeneID" id="25740013"/>
<evidence type="ECO:0000256" key="1">
    <source>
        <dbReference type="SAM" id="MobiDB-lite"/>
    </source>
</evidence>
<accession>A0A0D2MJL6</accession>
<dbReference type="Pfam" id="PF10184">
    <property type="entry name" value="DUF2358"/>
    <property type="match status" value="1"/>
</dbReference>
<dbReference type="EMBL" id="KK101455">
    <property type="protein sequence ID" value="KIZ00822.1"/>
    <property type="molecule type" value="Genomic_DNA"/>
</dbReference>
<feature type="region of interest" description="Disordered" evidence="1">
    <location>
        <begin position="336"/>
        <end position="359"/>
    </location>
</feature>
<name>A0A0D2MJL6_9CHLO</name>
<protein>
    <submittedName>
        <fullName evidence="3">Putative Zinc finger RAD18 domain-containing</fullName>
    </submittedName>
</protein>
<dbReference type="Proteomes" id="UP000054498">
    <property type="component" value="Unassembled WGS sequence"/>
</dbReference>
<gene>
    <name evidence="3" type="ORF">MNEG_7137</name>
</gene>
<dbReference type="Pfam" id="PF10263">
    <property type="entry name" value="SprT-like"/>
    <property type="match status" value="1"/>
</dbReference>
<organism evidence="3 4">
    <name type="scientific">Monoraphidium neglectum</name>
    <dbReference type="NCBI Taxonomy" id="145388"/>
    <lineage>
        <taxon>Eukaryota</taxon>
        <taxon>Viridiplantae</taxon>
        <taxon>Chlorophyta</taxon>
        <taxon>core chlorophytes</taxon>
        <taxon>Chlorophyceae</taxon>
        <taxon>CS clade</taxon>
        <taxon>Sphaeropleales</taxon>
        <taxon>Selenastraceae</taxon>
        <taxon>Monoraphidium</taxon>
    </lineage>
</organism>